<dbReference type="GeneID" id="63775306"/>
<accession>A0A1Y2DPI3</accession>
<keyword evidence="2" id="KW-1185">Reference proteome</keyword>
<proteinExistence type="predicted"/>
<name>A0A1Y2DPI3_9PEZI</name>
<reference evidence="1 2" key="1">
    <citation type="submission" date="2016-07" db="EMBL/GenBank/DDBJ databases">
        <title>Pervasive Adenine N6-methylation of Active Genes in Fungi.</title>
        <authorList>
            <consortium name="DOE Joint Genome Institute"/>
            <person name="Mondo S.J."/>
            <person name="Dannebaum R.O."/>
            <person name="Kuo R.C."/>
            <person name="Labutti K."/>
            <person name="Haridas S."/>
            <person name="Kuo A."/>
            <person name="Salamov A."/>
            <person name="Ahrendt S.R."/>
            <person name="Lipzen A."/>
            <person name="Sullivan W."/>
            <person name="Andreopoulos W.B."/>
            <person name="Clum A."/>
            <person name="Lindquist E."/>
            <person name="Daum C."/>
            <person name="Ramamoorthy G.K."/>
            <person name="Gryganskyi A."/>
            <person name="Culley D."/>
            <person name="Magnuson J.K."/>
            <person name="James T.Y."/>
            <person name="O'Malley M.A."/>
            <person name="Stajich J.E."/>
            <person name="Spatafora J.W."/>
            <person name="Visel A."/>
            <person name="Grigoriev I.V."/>
        </authorList>
    </citation>
    <scope>NUCLEOTIDE SEQUENCE [LARGE SCALE GENOMIC DNA]</scope>
    <source>
        <strain evidence="1 2">CBS 129021</strain>
    </source>
</reference>
<sequence>MARFPGHQGFRDGRSVYVKEASHGSLRDTAHNCRYHGRPLDLSILTARPMISHYLLRKFGAKCANFRVGGHFPVCKLVQDAEAYRGASRKSIESPTGQDGQLCDEWEKPDIFDDIRECTQFIISHLKWAIDQEPRKTALGGYFDPSAFGESFSDETHID</sequence>
<gene>
    <name evidence="1" type="ORF">BCR38DRAFT_41633</name>
</gene>
<comment type="caution">
    <text evidence="1">The sequence shown here is derived from an EMBL/GenBank/DDBJ whole genome shotgun (WGS) entry which is preliminary data.</text>
</comment>
<evidence type="ECO:0000313" key="2">
    <source>
        <dbReference type="Proteomes" id="UP000193689"/>
    </source>
</evidence>
<dbReference type="InParanoid" id="A0A1Y2DPI3"/>
<dbReference type="EMBL" id="MCFJ01000011">
    <property type="protein sequence ID" value="ORY60575.1"/>
    <property type="molecule type" value="Genomic_DNA"/>
</dbReference>
<dbReference type="RefSeq" id="XP_040712802.1">
    <property type="nucleotide sequence ID" value="XM_040859094.1"/>
</dbReference>
<protein>
    <submittedName>
        <fullName evidence="1">Uncharacterized protein</fullName>
    </submittedName>
</protein>
<dbReference type="AlphaFoldDB" id="A0A1Y2DPI3"/>
<evidence type="ECO:0000313" key="1">
    <source>
        <dbReference type="EMBL" id="ORY60575.1"/>
    </source>
</evidence>
<dbReference type="Proteomes" id="UP000193689">
    <property type="component" value="Unassembled WGS sequence"/>
</dbReference>
<organism evidence="1 2">
    <name type="scientific">Pseudomassariella vexata</name>
    <dbReference type="NCBI Taxonomy" id="1141098"/>
    <lineage>
        <taxon>Eukaryota</taxon>
        <taxon>Fungi</taxon>
        <taxon>Dikarya</taxon>
        <taxon>Ascomycota</taxon>
        <taxon>Pezizomycotina</taxon>
        <taxon>Sordariomycetes</taxon>
        <taxon>Xylariomycetidae</taxon>
        <taxon>Amphisphaeriales</taxon>
        <taxon>Pseudomassariaceae</taxon>
        <taxon>Pseudomassariella</taxon>
    </lineage>
</organism>